<protein>
    <submittedName>
        <fullName evidence="1">Uncharacterized protein</fullName>
    </submittedName>
</protein>
<proteinExistence type="predicted"/>
<dbReference type="AlphaFoldDB" id="A0A2P2PFH5"/>
<accession>A0A2P2PFH5</accession>
<organism evidence="1">
    <name type="scientific">Rhizophora mucronata</name>
    <name type="common">Asiatic mangrove</name>
    <dbReference type="NCBI Taxonomy" id="61149"/>
    <lineage>
        <taxon>Eukaryota</taxon>
        <taxon>Viridiplantae</taxon>
        <taxon>Streptophyta</taxon>
        <taxon>Embryophyta</taxon>
        <taxon>Tracheophyta</taxon>
        <taxon>Spermatophyta</taxon>
        <taxon>Magnoliopsida</taxon>
        <taxon>eudicotyledons</taxon>
        <taxon>Gunneridae</taxon>
        <taxon>Pentapetalae</taxon>
        <taxon>rosids</taxon>
        <taxon>fabids</taxon>
        <taxon>Malpighiales</taxon>
        <taxon>Rhizophoraceae</taxon>
        <taxon>Rhizophora</taxon>
    </lineage>
</organism>
<evidence type="ECO:0000313" key="1">
    <source>
        <dbReference type="EMBL" id="MBX53485.1"/>
    </source>
</evidence>
<sequence>MSKSRILLLSCDIMITRYYCMVYS</sequence>
<reference evidence="1" key="1">
    <citation type="submission" date="2018-02" db="EMBL/GenBank/DDBJ databases">
        <title>Rhizophora mucronata_Transcriptome.</title>
        <authorList>
            <person name="Meera S.P."/>
            <person name="Sreeshan A."/>
            <person name="Augustine A."/>
        </authorList>
    </citation>
    <scope>NUCLEOTIDE SEQUENCE</scope>
    <source>
        <tissue evidence="1">Leaf</tissue>
    </source>
</reference>
<dbReference type="EMBL" id="GGEC01073001">
    <property type="protein sequence ID" value="MBX53485.1"/>
    <property type="molecule type" value="Transcribed_RNA"/>
</dbReference>
<name>A0A2P2PFH5_RHIMU</name>